<evidence type="ECO:0000313" key="1">
    <source>
        <dbReference type="EMBL" id="KAJ8631952.1"/>
    </source>
</evidence>
<evidence type="ECO:0000313" key="2">
    <source>
        <dbReference type="Proteomes" id="UP001234297"/>
    </source>
</evidence>
<protein>
    <submittedName>
        <fullName evidence="1">Uncharacterized protein</fullName>
    </submittedName>
</protein>
<reference evidence="1 2" key="1">
    <citation type="journal article" date="2022" name="Hortic Res">
        <title>A haplotype resolved chromosomal level avocado genome allows analysis of novel avocado genes.</title>
        <authorList>
            <person name="Nath O."/>
            <person name="Fletcher S.J."/>
            <person name="Hayward A."/>
            <person name="Shaw L.M."/>
            <person name="Masouleh A.K."/>
            <person name="Furtado A."/>
            <person name="Henry R.J."/>
            <person name="Mitter N."/>
        </authorList>
    </citation>
    <scope>NUCLEOTIDE SEQUENCE [LARGE SCALE GENOMIC DNA]</scope>
    <source>
        <strain evidence="2">cv. Hass</strain>
    </source>
</reference>
<dbReference type="EMBL" id="CM056816">
    <property type="protein sequence ID" value="KAJ8631952.1"/>
    <property type="molecule type" value="Genomic_DNA"/>
</dbReference>
<proteinExistence type="predicted"/>
<name>A0ACC2LFS8_PERAE</name>
<organism evidence="1 2">
    <name type="scientific">Persea americana</name>
    <name type="common">Avocado</name>
    <dbReference type="NCBI Taxonomy" id="3435"/>
    <lineage>
        <taxon>Eukaryota</taxon>
        <taxon>Viridiplantae</taxon>
        <taxon>Streptophyta</taxon>
        <taxon>Embryophyta</taxon>
        <taxon>Tracheophyta</taxon>
        <taxon>Spermatophyta</taxon>
        <taxon>Magnoliopsida</taxon>
        <taxon>Magnoliidae</taxon>
        <taxon>Laurales</taxon>
        <taxon>Lauraceae</taxon>
        <taxon>Persea</taxon>
    </lineage>
</organism>
<gene>
    <name evidence="1" type="ORF">MRB53_025288</name>
</gene>
<sequence>MVDGYCVNSDSSELYSLDEGTNSENGTDGSYQLSNDSSVEDDDALYEAAVDLEVEFIGIRNEDEYRGQGKVRLRQHQRIILGKCAMLWDYCEELKRTNLGSTVVMKIAPVGDVSGLFRFKRIYICFEALKKGFSEYCRLVIGLDGCHLTDSTKVTPSQLRPTLPSSSVSGIGRSAVSLGPPLPGHILVGPVQGGPPPPGQITVGPVPRAPHPPAHIPVGPVPRAPHPPAHIPYTFNSKGSCSNTQRSISHYKFNGVYSSSSTSTTVNVASQVQQPRGA</sequence>
<comment type="caution">
    <text evidence="1">The sequence shown here is derived from an EMBL/GenBank/DDBJ whole genome shotgun (WGS) entry which is preliminary data.</text>
</comment>
<accession>A0ACC2LFS8</accession>
<keyword evidence="2" id="KW-1185">Reference proteome</keyword>
<dbReference type="Proteomes" id="UP001234297">
    <property type="component" value="Chromosome 8"/>
</dbReference>